<keyword evidence="7" id="KW-0594">Phospholipid biosynthesis</keyword>
<dbReference type="EMBL" id="JACHMD010000001">
    <property type="protein sequence ID" value="MBB4666392.1"/>
    <property type="molecule type" value="Genomic_DNA"/>
</dbReference>
<keyword evidence="11" id="KW-1185">Reference proteome</keyword>
<dbReference type="Pfam" id="PF19279">
    <property type="entry name" value="YegS_C"/>
    <property type="match status" value="1"/>
</dbReference>
<dbReference type="SUPFAM" id="SSF111331">
    <property type="entry name" value="NAD kinase/diacylglycerol kinase-like"/>
    <property type="match status" value="1"/>
</dbReference>
<name>A0A7W7BPD8_9MICO</name>
<keyword evidence="7" id="KW-0443">Lipid metabolism</keyword>
<sequence>MRVGFIVNPAAPAGSGSALAQRVADRLRSAGVDVRTCEPVDAAGTADAVRALSRDPGDGILVAGGDGTVGLALRELHGSGIPLGVVPTGTGNDLARTLGLGDRDADAAADAVIGSASRHIDLARVTAPDGRVSWFSTVLASGFDSKVNDRANRMRWPRGPLRYTIAILREFLVLRAIPYELELELPGGDTVRVAEDLLVAAVGNTRSYGGGIPICPDAAPDDGLLDVTLVRSAGRLRLLRLLRKVYAGTHAGEPEVSTYRVSAVTLRAVGVTAYADGEPLGSLPLRVDVEPGALTVFVPR</sequence>
<evidence type="ECO:0000313" key="10">
    <source>
        <dbReference type="EMBL" id="MBB4666392.1"/>
    </source>
</evidence>
<evidence type="ECO:0000259" key="9">
    <source>
        <dbReference type="PROSITE" id="PS50146"/>
    </source>
</evidence>
<keyword evidence="5 10" id="KW-0418">Kinase</keyword>
<proteinExistence type="inferred from homology"/>
<dbReference type="AlphaFoldDB" id="A0A7W7BPD8"/>
<reference evidence="10 11" key="1">
    <citation type="submission" date="2020-08" db="EMBL/GenBank/DDBJ databases">
        <title>Sequencing the genomes of 1000 actinobacteria strains.</title>
        <authorList>
            <person name="Klenk H.-P."/>
        </authorList>
    </citation>
    <scope>NUCLEOTIDE SEQUENCE [LARGE SCALE GENOMIC DNA]</scope>
    <source>
        <strain evidence="10 11">DSM 24947</strain>
    </source>
</reference>
<feature type="domain" description="DAGKc" evidence="9">
    <location>
        <begin position="1"/>
        <end position="129"/>
    </location>
</feature>
<keyword evidence="7" id="KW-0444">Lipid biosynthesis</keyword>
<evidence type="ECO:0000256" key="4">
    <source>
        <dbReference type="ARBA" id="ARBA00022741"/>
    </source>
</evidence>
<dbReference type="SMART" id="SM00046">
    <property type="entry name" value="DAGKc"/>
    <property type="match status" value="1"/>
</dbReference>
<organism evidence="10 11">
    <name type="scientific">Microbacterium marinum</name>
    <dbReference type="NCBI Taxonomy" id="421115"/>
    <lineage>
        <taxon>Bacteria</taxon>
        <taxon>Bacillati</taxon>
        <taxon>Actinomycetota</taxon>
        <taxon>Actinomycetes</taxon>
        <taxon>Micrococcales</taxon>
        <taxon>Microbacteriaceae</taxon>
        <taxon>Microbacterium</taxon>
    </lineage>
</organism>
<evidence type="ECO:0000256" key="5">
    <source>
        <dbReference type="ARBA" id="ARBA00022777"/>
    </source>
</evidence>
<dbReference type="PANTHER" id="PTHR12358:SF106">
    <property type="entry name" value="LIPID KINASE YEGS"/>
    <property type="match status" value="1"/>
</dbReference>
<comment type="similarity">
    <text evidence="2">Belongs to the diacylglycerol/lipid kinase family.</text>
</comment>
<evidence type="ECO:0000256" key="3">
    <source>
        <dbReference type="ARBA" id="ARBA00022679"/>
    </source>
</evidence>
<dbReference type="GO" id="GO:0004143">
    <property type="term" value="F:ATP-dependent diacylglycerol kinase activity"/>
    <property type="evidence" value="ECO:0007669"/>
    <property type="project" value="UniProtKB-EC"/>
</dbReference>
<protein>
    <submittedName>
        <fullName evidence="10">Diacylglycerol kinase (ATP)</fullName>
        <ecNumber evidence="10">2.7.1.107</ecNumber>
    </submittedName>
</protein>
<dbReference type="InterPro" id="IPR045540">
    <property type="entry name" value="YegS/DAGK_C"/>
</dbReference>
<evidence type="ECO:0000313" key="11">
    <source>
        <dbReference type="Proteomes" id="UP000573729"/>
    </source>
</evidence>
<keyword evidence="3 10" id="KW-0808">Transferase</keyword>
<dbReference type="GO" id="GO:0008654">
    <property type="term" value="P:phospholipid biosynthetic process"/>
    <property type="evidence" value="ECO:0007669"/>
    <property type="project" value="UniProtKB-KW"/>
</dbReference>
<dbReference type="InterPro" id="IPR050187">
    <property type="entry name" value="Lipid_Phosphate_FormReg"/>
</dbReference>
<dbReference type="RefSeq" id="WP_184215949.1">
    <property type="nucleotide sequence ID" value="NZ_JACHMD010000001.1"/>
</dbReference>
<dbReference type="GO" id="GO:0005524">
    <property type="term" value="F:ATP binding"/>
    <property type="evidence" value="ECO:0007669"/>
    <property type="project" value="UniProtKB-KW"/>
</dbReference>
<evidence type="ECO:0000256" key="7">
    <source>
        <dbReference type="ARBA" id="ARBA00023209"/>
    </source>
</evidence>
<dbReference type="InterPro" id="IPR001206">
    <property type="entry name" value="Diacylglycerol_kinase_cat_dom"/>
</dbReference>
<keyword evidence="4" id="KW-0547">Nucleotide-binding</keyword>
<keyword evidence="6" id="KW-0067">ATP-binding</keyword>
<dbReference type="Gene3D" id="3.40.50.10330">
    <property type="entry name" value="Probable inorganic polyphosphate/atp-NAD kinase, domain 1"/>
    <property type="match status" value="1"/>
</dbReference>
<gene>
    <name evidence="10" type="ORF">BKA24_001101</name>
</gene>
<evidence type="ECO:0000256" key="8">
    <source>
        <dbReference type="ARBA" id="ARBA00023264"/>
    </source>
</evidence>
<dbReference type="Pfam" id="PF00781">
    <property type="entry name" value="DAGK_cat"/>
    <property type="match status" value="1"/>
</dbReference>
<dbReference type="InterPro" id="IPR017438">
    <property type="entry name" value="ATP-NAD_kinase_N"/>
</dbReference>
<dbReference type="Proteomes" id="UP000573729">
    <property type="component" value="Unassembled WGS sequence"/>
</dbReference>
<comment type="caution">
    <text evidence="10">The sequence shown here is derived from an EMBL/GenBank/DDBJ whole genome shotgun (WGS) entry which is preliminary data.</text>
</comment>
<dbReference type="InterPro" id="IPR016064">
    <property type="entry name" value="NAD/diacylglycerol_kinase_sf"/>
</dbReference>
<dbReference type="PROSITE" id="PS50146">
    <property type="entry name" value="DAGK"/>
    <property type="match status" value="1"/>
</dbReference>
<dbReference type="GO" id="GO:0005886">
    <property type="term" value="C:plasma membrane"/>
    <property type="evidence" value="ECO:0007669"/>
    <property type="project" value="TreeGrafter"/>
</dbReference>
<evidence type="ECO:0000256" key="2">
    <source>
        <dbReference type="ARBA" id="ARBA00005983"/>
    </source>
</evidence>
<dbReference type="PANTHER" id="PTHR12358">
    <property type="entry name" value="SPHINGOSINE KINASE"/>
    <property type="match status" value="1"/>
</dbReference>
<comment type="cofactor">
    <cofactor evidence="1">
        <name>Mg(2+)</name>
        <dbReference type="ChEBI" id="CHEBI:18420"/>
    </cofactor>
</comment>
<dbReference type="Gene3D" id="2.60.200.40">
    <property type="match status" value="1"/>
</dbReference>
<keyword evidence="8" id="KW-1208">Phospholipid metabolism</keyword>
<accession>A0A7W7BPD8</accession>
<evidence type="ECO:0000256" key="6">
    <source>
        <dbReference type="ARBA" id="ARBA00022840"/>
    </source>
</evidence>
<evidence type="ECO:0000256" key="1">
    <source>
        <dbReference type="ARBA" id="ARBA00001946"/>
    </source>
</evidence>
<dbReference type="EC" id="2.7.1.107" evidence="10"/>